<dbReference type="GO" id="GO:0003677">
    <property type="term" value="F:DNA binding"/>
    <property type="evidence" value="ECO:0007669"/>
    <property type="project" value="UniProtKB-KW"/>
</dbReference>
<dbReference type="EMBL" id="CP120863">
    <property type="protein sequence ID" value="WFE90685.1"/>
    <property type="molecule type" value="Genomic_DNA"/>
</dbReference>
<evidence type="ECO:0000313" key="3">
    <source>
        <dbReference type="Proteomes" id="UP001209803"/>
    </source>
</evidence>
<keyword evidence="2" id="KW-0238">DNA-binding</keyword>
<dbReference type="Gene3D" id="1.10.150.690">
    <property type="entry name" value="DUF2063"/>
    <property type="match status" value="1"/>
</dbReference>
<evidence type="ECO:0000313" key="2">
    <source>
        <dbReference type="EMBL" id="WFE90685.1"/>
    </source>
</evidence>
<gene>
    <name evidence="2" type="ORF">K1718_04875</name>
</gene>
<organism evidence="2 3">
    <name type="scientific">Roseibium porphyridii</name>
    <dbReference type="NCBI Taxonomy" id="2866279"/>
    <lineage>
        <taxon>Bacteria</taxon>
        <taxon>Pseudomonadati</taxon>
        <taxon>Pseudomonadota</taxon>
        <taxon>Alphaproteobacteria</taxon>
        <taxon>Hyphomicrobiales</taxon>
        <taxon>Stappiaceae</taxon>
        <taxon>Roseibium</taxon>
    </lineage>
</organism>
<feature type="domain" description="Putative DNA-binding" evidence="1">
    <location>
        <begin position="14"/>
        <end position="102"/>
    </location>
</feature>
<sequence length="260" mass="28065">MCAMAISDKVDETTFCEALFDPGSGTPVGLVGPDGETAPKRFSVYRNNVVVSLCDALGETFPAIENLLGEDYFNALARAFVTTHPPKSPVLLHYGSEFADFVESFPPLATYPYLANVARLEWAWLQAYHAADQVPLDPARLSSVDAQSVGAVRFRKHPAAHVVTSRWPVWDLARANRFDPNAEIQIDLKLAQSVLITRPELSVDMLLLRPGADIFVGSLFEGATLAEGAEAAQTAAENFSLSDCLSDCLSTGAFADLDVA</sequence>
<evidence type="ECO:0000259" key="1">
    <source>
        <dbReference type="Pfam" id="PF09836"/>
    </source>
</evidence>
<keyword evidence="3" id="KW-1185">Reference proteome</keyword>
<dbReference type="InterPro" id="IPR044922">
    <property type="entry name" value="DUF2063_N_sf"/>
</dbReference>
<dbReference type="Pfam" id="PF09836">
    <property type="entry name" value="DUF2063"/>
    <property type="match status" value="1"/>
</dbReference>
<name>A0ABY8F5C4_9HYPH</name>
<accession>A0ABY8F5C4</accession>
<reference evidence="2 3" key="1">
    <citation type="submission" date="2023-03" db="EMBL/GenBank/DDBJ databases">
        <title>Roseibium porphyridii sp. nov. and Roseibium rhodosorbium sp. nov. isolated from marine algae, Porphyridium cruentum and Rhodosorus marinus, respectively.</title>
        <authorList>
            <person name="Lee M.W."/>
            <person name="Choi B.J."/>
            <person name="Lee J.K."/>
            <person name="Choi D.G."/>
            <person name="Baek J.H."/>
            <person name="Bayburt H."/>
            <person name="Kim J.M."/>
            <person name="Han D.M."/>
            <person name="Kim K.H."/>
            <person name="Jeon C.O."/>
        </authorList>
    </citation>
    <scope>NUCLEOTIDE SEQUENCE [LARGE SCALE GENOMIC DNA]</scope>
    <source>
        <strain evidence="2 3">KMA01</strain>
    </source>
</reference>
<protein>
    <submittedName>
        <fullName evidence="2">DNA-binding domain-containing protein</fullName>
    </submittedName>
</protein>
<dbReference type="InterPro" id="IPR018640">
    <property type="entry name" value="DUF2063"/>
</dbReference>
<dbReference type="Proteomes" id="UP001209803">
    <property type="component" value="Chromosome"/>
</dbReference>
<proteinExistence type="predicted"/>
<dbReference type="RefSeq" id="WP_265682747.1">
    <property type="nucleotide sequence ID" value="NZ_CP120863.1"/>
</dbReference>